<keyword evidence="1" id="KW-0472">Membrane</keyword>
<gene>
    <name evidence="2" type="ORF">GMRT_13612</name>
</gene>
<dbReference type="OrthoDB" id="10255870at2759"/>
<feature type="transmembrane region" description="Helical" evidence="1">
    <location>
        <begin position="510"/>
        <end position="532"/>
    </location>
</feature>
<sequence length="776" mass="86368">MQSRIAHHGLGRRPASREPAGFVANYQAHVDRVLESIGINPRFILGCDEFFTVLVCLFATITLLFFIVAPFTFVEPSKRLLVTPWESQESFLHLASADLLKHGYEYTQMNSVTIVNRQDDYQGIIVRKPLLSQGQFSPVYSHIFNETVHVYTPSQGPITTILHVPTNSDASSIEALRVVLTATFRALQDNPHVALIAGSSYDATSRVANSLHNIDAPIHVHFKPGTGWRGLQVIDPIDLVGKCKTCVRPVLLPQYKLLLDMAGAIGRISRYTLLNRGAILLTTTSGLYGAEIAPSKLDSIGLEAHLLDEALIGSAAAKLYPQISRFLETLSKKSVESYIPMAMVLGSISVPRIFLLTLVVASLLATPYIIIQKKGKHEFFRTFCFGIFSRCFMVSIGLALFLGYYLLFVRTDAILSIGLGMHQSFIHGLVLLGLGISMFCWGIVPPSDLVSIFREGITVNLLASLLGLFIPEMYGFSTLSFQVAFLQLVSFGSMRYLARRFKLHSLKVKSGICFSFLLLAYPLAYYQFYLLINGISHVQVTIPGLSRLDGLARIAILAFQILICLAVLFGHLVAFTRMLPSRFLLGLGCIFVSIAFMYYSTTRTASTQTIANWKHTPGVLGTPSTQGSIDLTFWCFDDQHLCGLDTSLAGFVDHAIIQNADVDLMAGDDTEEERHKDVFTLSAFHDAVNLTIPKLMTHSIRCDDQKCHSVDGEHKDFIVVADSHLLDERNVYHTTTGELAEITGEPMYICERVPVTFEENIYWRRTYQAYSCYHPE</sequence>
<name>A0A4Z1SW06_GIAMU</name>
<feature type="transmembrane region" description="Helical" evidence="1">
    <location>
        <begin position="583"/>
        <end position="600"/>
    </location>
</feature>
<keyword evidence="3" id="KW-1185">Reference proteome</keyword>
<feature type="transmembrane region" description="Helical" evidence="1">
    <location>
        <begin position="425"/>
        <end position="444"/>
    </location>
</feature>
<evidence type="ECO:0000313" key="3">
    <source>
        <dbReference type="Proteomes" id="UP000315496"/>
    </source>
</evidence>
<protein>
    <submittedName>
        <fullName evidence="2">Uncharacterized protein</fullName>
    </submittedName>
</protein>
<reference evidence="2 3" key="1">
    <citation type="submission" date="2019-05" db="EMBL/GenBank/DDBJ databases">
        <title>The compact genome of Giardia muris reveals important steps in the evolution of intestinal protozoan parasites.</title>
        <authorList>
            <person name="Xu F."/>
            <person name="Jimenez-Gonzalez A."/>
            <person name="Einarsson E."/>
            <person name="Astvaldsson A."/>
            <person name="Peirasmaki D."/>
            <person name="Eckmann L."/>
            <person name="Andersson J.O."/>
            <person name="Svard S.G."/>
            <person name="Jerlstrom-Hultqvist J."/>
        </authorList>
    </citation>
    <scope>NUCLEOTIDE SEQUENCE [LARGE SCALE GENOMIC DNA]</scope>
    <source>
        <strain evidence="2 3">Roberts-Thomson</strain>
    </source>
</reference>
<feature type="transmembrane region" description="Helical" evidence="1">
    <location>
        <begin position="480"/>
        <end position="498"/>
    </location>
</feature>
<dbReference type="VEuPathDB" id="GiardiaDB:GMRT_13612"/>
<feature type="transmembrane region" description="Helical" evidence="1">
    <location>
        <begin position="353"/>
        <end position="371"/>
    </location>
</feature>
<accession>A0A4Z1SW06</accession>
<evidence type="ECO:0000256" key="1">
    <source>
        <dbReference type="SAM" id="Phobius"/>
    </source>
</evidence>
<proteinExistence type="predicted"/>
<dbReference type="EMBL" id="VDLU01000001">
    <property type="protein sequence ID" value="TNJ30032.1"/>
    <property type="molecule type" value="Genomic_DNA"/>
</dbReference>
<keyword evidence="1" id="KW-0812">Transmembrane</keyword>
<organism evidence="2 3">
    <name type="scientific">Giardia muris</name>
    <dbReference type="NCBI Taxonomy" id="5742"/>
    <lineage>
        <taxon>Eukaryota</taxon>
        <taxon>Metamonada</taxon>
        <taxon>Diplomonadida</taxon>
        <taxon>Hexamitidae</taxon>
        <taxon>Giardiinae</taxon>
        <taxon>Giardia</taxon>
    </lineage>
</organism>
<keyword evidence="1" id="KW-1133">Transmembrane helix</keyword>
<dbReference type="Proteomes" id="UP000315496">
    <property type="component" value="Chromosome 1"/>
</dbReference>
<feature type="transmembrane region" description="Helical" evidence="1">
    <location>
        <begin position="456"/>
        <end position="474"/>
    </location>
</feature>
<comment type="caution">
    <text evidence="2">The sequence shown here is derived from an EMBL/GenBank/DDBJ whole genome shotgun (WGS) entry which is preliminary data.</text>
</comment>
<feature type="transmembrane region" description="Helical" evidence="1">
    <location>
        <begin position="50"/>
        <end position="73"/>
    </location>
</feature>
<feature type="transmembrane region" description="Helical" evidence="1">
    <location>
        <begin position="552"/>
        <end position="576"/>
    </location>
</feature>
<feature type="transmembrane region" description="Helical" evidence="1">
    <location>
        <begin position="383"/>
        <end position="405"/>
    </location>
</feature>
<evidence type="ECO:0000313" key="2">
    <source>
        <dbReference type="EMBL" id="TNJ30032.1"/>
    </source>
</evidence>
<dbReference type="AlphaFoldDB" id="A0A4Z1SW06"/>